<organism evidence="1 2">
    <name type="scientific">Nitrospira defluvii</name>
    <dbReference type="NCBI Taxonomy" id="330214"/>
    <lineage>
        <taxon>Bacteria</taxon>
        <taxon>Pseudomonadati</taxon>
        <taxon>Nitrospirota</taxon>
        <taxon>Nitrospiria</taxon>
        <taxon>Nitrospirales</taxon>
        <taxon>Nitrospiraceae</taxon>
        <taxon>Nitrospira</taxon>
    </lineage>
</organism>
<evidence type="ECO:0000313" key="1">
    <source>
        <dbReference type="EMBL" id="CAE6757616.1"/>
    </source>
</evidence>
<proteinExistence type="predicted"/>
<sequence length="45" mass="4862">MSSALATQEFLTPAQLLVLVLAHLLPAFLEDTRHTFNLQLLGAGV</sequence>
<reference evidence="1 2" key="1">
    <citation type="submission" date="2021-02" db="EMBL/GenBank/DDBJ databases">
        <authorList>
            <person name="Han P."/>
        </authorList>
    </citation>
    <scope>NUCLEOTIDE SEQUENCE [LARGE SCALE GENOMIC DNA]</scope>
    <source>
        <strain evidence="1">Candidatus Nitrospira sp. ZN2</strain>
    </source>
</reference>
<dbReference type="EMBL" id="CAJNBJ010000016">
    <property type="protein sequence ID" value="CAE6757616.1"/>
    <property type="molecule type" value="Genomic_DNA"/>
</dbReference>
<comment type="caution">
    <text evidence="1">The sequence shown here is derived from an EMBL/GenBank/DDBJ whole genome shotgun (WGS) entry which is preliminary data.</text>
</comment>
<evidence type="ECO:0000313" key="2">
    <source>
        <dbReference type="Proteomes" id="UP000675880"/>
    </source>
</evidence>
<keyword evidence="2" id="KW-1185">Reference proteome</keyword>
<name>A0ABM8RK66_9BACT</name>
<protein>
    <submittedName>
        <fullName evidence="1">Uncharacterized protein</fullName>
    </submittedName>
</protein>
<dbReference type="Proteomes" id="UP000675880">
    <property type="component" value="Unassembled WGS sequence"/>
</dbReference>
<gene>
    <name evidence="1" type="ORF">NSPZN2_30483</name>
</gene>
<accession>A0ABM8RK66</accession>